<evidence type="ECO:0000313" key="13">
    <source>
        <dbReference type="EMBL" id="MCF4007725.1"/>
    </source>
</evidence>
<keyword evidence="3 8" id="KW-0597">Phosphoprotein</keyword>
<feature type="domain" description="OmpR/PhoB-type" evidence="12">
    <location>
        <begin position="145"/>
        <end position="244"/>
    </location>
</feature>
<dbReference type="GO" id="GO:0042802">
    <property type="term" value="F:identical protein binding"/>
    <property type="evidence" value="ECO:0007669"/>
    <property type="project" value="UniProtKB-ARBA"/>
</dbReference>
<dbReference type="Gene3D" id="1.10.10.10">
    <property type="entry name" value="Winged helix-like DNA-binding domain superfamily/Winged helix DNA-binding domain"/>
    <property type="match status" value="1"/>
</dbReference>
<dbReference type="GO" id="GO:0032993">
    <property type="term" value="C:protein-DNA complex"/>
    <property type="evidence" value="ECO:0007669"/>
    <property type="project" value="TreeGrafter"/>
</dbReference>
<organism evidence="13 14">
    <name type="scientific">Corynebacterium uropygiale</name>
    <dbReference type="NCBI Taxonomy" id="1775911"/>
    <lineage>
        <taxon>Bacteria</taxon>
        <taxon>Bacillati</taxon>
        <taxon>Actinomycetota</taxon>
        <taxon>Actinomycetes</taxon>
        <taxon>Mycobacteriales</taxon>
        <taxon>Corynebacteriaceae</taxon>
        <taxon>Corynebacterium</taxon>
    </lineage>
</organism>
<dbReference type="SUPFAM" id="SSF52172">
    <property type="entry name" value="CheY-like"/>
    <property type="match status" value="1"/>
</dbReference>
<dbReference type="Proteomes" id="UP001139336">
    <property type="component" value="Unassembled WGS sequence"/>
</dbReference>
<evidence type="ECO:0000256" key="2">
    <source>
        <dbReference type="ARBA" id="ARBA00022490"/>
    </source>
</evidence>
<evidence type="ECO:0000256" key="9">
    <source>
        <dbReference type="PROSITE-ProRule" id="PRU01091"/>
    </source>
</evidence>
<sequence length="258" mass="27735">MSTRILVVDDDPRLVKALRINLIARGYDVVTATTGSEGVRRAADQHPDLVILDLGLPDLDGTEVLAGIRGWTNLPIIVLTARDTSIDKVSVLDSGADDYITKPFAMEELLARVRLALRHAAPRGQRGAGGAGGGGASAPGEDRGEPVVRAGSLLIDLAATRVTRDGKDIHLTPTEWRVLEVLVRAQGRLVRRDELLNAVWGPGHENEGHYIRVYIAQLRRKLETNPAHPQHVITETGLGHRFLAEEGEESEASGAGGA</sequence>
<evidence type="ECO:0000256" key="7">
    <source>
        <dbReference type="ARBA" id="ARBA00023163"/>
    </source>
</evidence>
<dbReference type="GO" id="GO:0045893">
    <property type="term" value="P:positive regulation of DNA-templated transcription"/>
    <property type="evidence" value="ECO:0007669"/>
    <property type="project" value="UniProtKB-ARBA"/>
</dbReference>
<dbReference type="InterPro" id="IPR039420">
    <property type="entry name" value="WalR-like"/>
</dbReference>
<dbReference type="Gene3D" id="6.10.250.690">
    <property type="match status" value="1"/>
</dbReference>
<evidence type="ECO:0000256" key="3">
    <source>
        <dbReference type="ARBA" id="ARBA00022553"/>
    </source>
</evidence>
<proteinExistence type="predicted"/>
<name>A0A9X1QVF2_9CORY</name>
<dbReference type="Gene3D" id="3.40.50.2300">
    <property type="match status" value="1"/>
</dbReference>
<evidence type="ECO:0000313" key="14">
    <source>
        <dbReference type="Proteomes" id="UP001139336"/>
    </source>
</evidence>
<evidence type="ECO:0000256" key="10">
    <source>
        <dbReference type="SAM" id="MobiDB-lite"/>
    </source>
</evidence>
<dbReference type="InterPro" id="IPR001867">
    <property type="entry name" value="OmpR/PhoB-type_DNA-bd"/>
</dbReference>
<feature type="region of interest" description="Disordered" evidence="10">
    <location>
        <begin position="123"/>
        <end position="143"/>
    </location>
</feature>
<feature type="domain" description="Response regulatory" evidence="11">
    <location>
        <begin position="4"/>
        <end position="117"/>
    </location>
</feature>
<dbReference type="Pfam" id="PF00072">
    <property type="entry name" value="Response_reg"/>
    <property type="match status" value="1"/>
</dbReference>
<evidence type="ECO:0000256" key="4">
    <source>
        <dbReference type="ARBA" id="ARBA00023012"/>
    </source>
</evidence>
<keyword evidence="14" id="KW-1185">Reference proteome</keyword>
<feature type="DNA-binding region" description="OmpR/PhoB-type" evidence="9">
    <location>
        <begin position="145"/>
        <end position="244"/>
    </location>
</feature>
<keyword evidence="5" id="KW-0805">Transcription regulation</keyword>
<keyword evidence="2" id="KW-0963">Cytoplasm</keyword>
<keyword evidence="7" id="KW-0804">Transcription</keyword>
<gene>
    <name evidence="13" type="ORF">L1O03_11175</name>
</gene>
<dbReference type="Pfam" id="PF00486">
    <property type="entry name" value="Trans_reg_C"/>
    <property type="match status" value="1"/>
</dbReference>
<comment type="caution">
    <text evidence="13">The sequence shown here is derived from an EMBL/GenBank/DDBJ whole genome shotgun (WGS) entry which is preliminary data.</text>
</comment>
<dbReference type="PROSITE" id="PS50110">
    <property type="entry name" value="RESPONSE_REGULATORY"/>
    <property type="match status" value="1"/>
</dbReference>
<dbReference type="EMBL" id="JAKGSI010000007">
    <property type="protein sequence ID" value="MCF4007725.1"/>
    <property type="molecule type" value="Genomic_DNA"/>
</dbReference>
<keyword evidence="6 9" id="KW-0238">DNA-binding</keyword>
<dbReference type="AlphaFoldDB" id="A0A9X1QVF2"/>
<dbReference type="GO" id="GO:0005829">
    <property type="term" value="C:cytosol"/>
    <property type="evidence" value="ECO:0007669"/>
    <property type="project" value="TreeGrafter"/>
</dbReference>
<evidence type="ECO:0000256" key="6">
    <source>
        <dbReference type="ARBA" id="ARBA00023125"/>
    </source>
</evidence>
<dbReference type="InterPro" id="IPR011006">
    <property type="entry name" value="CheY-like_superfamily"/>
</dbReference>
<dbReference type="PANTHER" id="PTHR48111">
    <property type="entry name" value="REGULATOR OF RPOS"/>
    <property type="match status" value="1"/>
</dbReference>
<evidence type="ECO:0000256" key="5">
    <source>
        <dbReference type="ARBA" id="ARBA00023015"/>
    </source>
</evidence>
<dbReference type="GO" id="GO:0000987">
    <property type="term" value="F:cis-regulatory region sequence-specific DNA binding"/>
    <property type="evidence" value="ECO:0007669"/>
    <property type="project" value="UniProtKB-ARBA"/>
</dbReference>
<evidence type="ECO:0000259" key="12">
    <source>
        <dbReference type="PROSITE" id="PS51755"/>
    </source>
</evidence>
<reference evidence="13" key="1">
    <citation type="submission" date="2022-01" db="EMBL/GenBank/DDBJ databases">
        <title>Corynebacterium sp. nov isolated from isolated from the feces of the greater white-fronted geese (Anser albifrons) at Poyang Lake, PR China.</title>
        <authorList>
            <person name="Liu Q."/>
        </authorList>
    </citation>
    <scope>NUCLEOTIDE SEQUENCE</scope>
    <source>
        <strain evidence="13">JCM 32435</strain>
    </source>
</reference>
<evidence type="ECO:0000256" key="1">
    <source>
        <dbReference type="ARBA" id="ARBA00004496"/>
    </source>
</evidence>
<dbReference type="InterPro" id="IPR001789">
    <property type="entry name" value="Sig_transdc_resp-reg_receiver"/>
</dbReference>
<dbReference type="SMART" id="SM00448">
    <property type="entry name" value="REC"/>
    <property type="match status" value="1"/>
</dbReference>
<dbReference type="InterPro" id="IPR036388">
    <property type="entry name" value="WH-like_DNA-bd_sf"/>
</dbReference>
<dbReference type="FunFam" id="3.40.50.2300:FF:000021">
    <property type="entry name" value="Two-component system response regulator KdpE"/>
    <property type="match status" value="1"/>
</dbReference>
<accession>A0A9X1QVF2</accession>
<protein>
    <submittedName>
        <fullName evidence="13">Response regulator</fullName>
    </submittedName>
</protein>
<dbReference type="CDD" id="cd00383">
    <property type="entry name" value="trans_reg_C"/>
    <property type="match status" value="1"/>
</dbReference>
<keyword evidence="4" id="KW-0902">Two-component regulatory system</keyword>
<dbReference type="PROSITE" id="PS51755">
    <property type="entry name" value="OMPR_PHOB"/>
    <property type="match status" value="1"/>
</dbReference>
<dbReference type="PANTHER" id="PTHR48111:SF50">
    <property type="entry name" value="KDP OPERON TRANSCRIPTIONAL REGULATORY PROTEIN KDPE"/>
    <property type="match status" value="1"/>
</dbReference>
<dbReference type="SMART" id="SM00862">
    <property type="entry name" value="Trans_reg_C"/>
    <property type="match status" value="1"/>
</dbReference>
<feature type="compositionally biased region" description="Gly residues" evidence="10">
    <location>
        <begin position="126"/>
        <end position="137"/>
    </location>
</feature>
<feature type="modified residue" description="4-aspartylphosphate" evidence="8">
    <location>
        <position position="53"/>
    </location>
</feature>
<comment type="subcellular location">
    <subcellularLocation>
        <location evidence="1">Cytoplasm</location>
    </subcellularLocation>
</comment>
<evidence type="ECO:0000259" key="11">
    <source>
        <dbReference type="PROSITE" id="PS50110"/>
    </source>
</evidence>
<evidence type="ECO:0000256" key="8">
    <source>
        <dbReference type="PROSITE-ProRule" id="PRU00169"/>
    </source>
</evidence>
<dbReference type="GO" id="GO:0000156">
    <property type="term" value="F:phosphorelay response regulator activity"/>
    <property type="evidence" value="ECO:0007669"/>
    <property type="project" value="TreeGrafter"/>
</dbReference>